<proteinExistence type="predicted"/>
<feature type="chain" id="PRO_5020825559" evidence="2">
    <location>
        <begin position="27"/>
        <end position="668"/>
    </location>
</feature>
<dbReference type="Pfam" id="PF03629">
    <property type="entry name" value="SASA"/>
    <property type="match status" value="1"/>
</dbReference>
<organism evidence="5 6">
    <name type="scientific">Dyadobacter psychrotolerans</name>
    <dbReference type="NCBI Taxonomy" id="2541721"/>
    <lineage>
        <taxon>Bacteria</taxon>
        <taxon>Pseudomonadati</taxon>
        <taxon>Bacteroidota</taxon>
        <taxon>Cytophagia</taxon>
        <taxon>Cytophagales</taxon>
        <taxon>Spirosomataceae</taxon>
        <taxon>Dyadobacter</taxon>
    </lineage>
</organism>
<dbReference type="InterPro" id="IPR005181">
    <property type="entry name" value="SASA"/>
</dbReference>
<keyword evidence="1" id="KW-0378">Hydrolase</keyword>
<dbReference type="Pfam" id="PF18962">
    <property type="entry name" value="Por_Secre_tail"/>
    <property type="match status" value="1"/>
</dbReference>
<dbReference type="NCBIfam" id="TIGR04183">
    <property type="entry name" value="Por_Secre_tail"/>
    <property type="match status" value="1"/>
</dbReference>
<dbReference type="AlphaFoldDB" id="A0A4R5E136"/>
<evidence type="ECO:0000256" key="2">
    <source>
        <dbReference type="SAM" id="SignalP"/>
    </source>
</evidence>
<evidence type="ECO:0000313" key="5">
    <source>
        <dbReference type="EMBL" id="TDE18331.1"/>
    </source>
</evidence>
<dbReference type="Gene3D" id="3.40.50.1110">
    <property type="entry name" value="SGNH hydrolase"/>
    <property type="match status" value="1"/>
</dbReference>
<keyword evidence="6" id="KW-1185">Reference proteome</keyword>
<gene>
    <name evidence="5" type="ORF">E0F88_01955</name>
</gene>
<evidence type="ECO:0000256" key="1">
    <source>
        <dbReference type="ARBA" id="ARBA00022801"/>
    </source>
</evidence>
<dbReference type="InterPro" id="IPR036116">
    <property type="entry name" value="FN3_sf"/>
</dbReference>
<accession>A0A4R5E136</accession>
<dbReference type="InterPro" id="IPR036514">
    <property type="entry name" value="SGNH_hydro_sf"/>
</dbReference>
<evidence type="ECO:0000313" key="6">
    <source>
        <dbReference type="Proteomes" id="UP000294850"/>
    </source>
</evidence>
<dbReference type="InterPro" id="IPR026444">
    <property type="entry name" value="Secre_tail"/>
</dbReference>
<dbReference type="Proteomes" id="UP000294850">
    <property type="component" value="Unassembled WGS sequence"/>
</dbReference>
<name>A0A4R5E136_9BACT</name>
<feature type="domain" description="Sialate O-acetylesterase" evidence="3">
    <location>
        <begin position="135"/>
        <end position="359"/>
    </location>
</feature>
<sequence length="668" mass="75092">MKFLHQHTLKVSLLFCLLFTFSPSQAERILSIVFDKLPKDRQLYARDDQNDAIVPVSGIIEVTGFSHMSMVVYKQGERFNYSKATLQYNGNSKTSFAMTAKIKAELAEYTVEVYACRSATDSLLMTTRTAILAGDFYVINGQSNAAAATRYNVTAPQYVNQFSRTLARTPDNSPAYTAADTIWKTPEWVTPEEGYWGRELQRHIIETYKIPVCILNGAIPGSRIADHLIRNVNNPSDPGSIYGHLLHRTKISQATRIRAFFWYQGEEDAWNNPGIYPASFDKLMKYWEADYPMVDKFVIVQINILDGAFYEAGALREFQRQTKYKYPKTDHFAVLGLAPMLDGVHYSDEGYFNFGKQIFDYLGPKDYKATITQNVDSPDIQKVFYSDDKKSITMVFDQNQTLKWQGDTTVNGVTTRLQDQFFLDGNETKPATVLSWDVTGNRVILNLAAAVNATKLNYLPSYKKGYYQGPYIKNIRGLGAFSFHEFTISPALANNMLTSTLSAVNTVQLSWQKSTEATSYILEKKSPGQAGYSAFKIFDNTVSAFEDADVAVNSSYSYRMKSYSALSESPLSETTIKTMPLLATEPVTSGMVWKVFPNPTPDYVEIEFADVVSGNIELLSVNGNKLGSVDVMSSKTAHMTLTNSSAGIYFLTFRQKNGHITTKRIVKY</sequence>
<dbReference type="EMBL" id="SMFL01000001">
    <property type="protein sequence ID" value="TDE18331.1"/>
    <property type="molecule type" value="Genomic_DNA"/>
</dbReference>
<feature type="domain" description="Secretion system C-terminal sorting" evidence="4">
    <location>
        <begin position="595"/>
        <end position="666"/>
    </location>
</feature>
<dbReference type="GO" id="GO:0016788">
    <property type="term" value="F:hydrolase activity, acting on ester bonds"/>
    <property type="evidence" value="ECO:0007669"/>
    <property type="project" value="UniProtKB-ARBA"/>
</dbReference>
<dbReference type="SUPFAM" id="SSF49265">
    <property type="entry name" value="Fibronectin type III"/>
    <property type="match status" value="1"/>
</dbReference>
<comment type="caution">
    <text evidence="5">The sequence shown here is derived from an EMBL/GenBank/DDBJ whole genome shotgun (WGS) entry which is preliminary data.</text>
</comment>
<reference evidence="5 6" key="1">
    <citation type="submission" date="2019-03" db="EMBL/GenBank/DDBJ databases">
        <title>Dyadobacter AR-3-6 sp. nov., isolated from arctic soil.</title>
        <authorList>
            <person name="Chaudhary D.K."/>
        </authorList>
    </citation>
    <scope>NUCLEOTIDE SEQUENCE [LARGE SCALE GENOMIC DNA]</scope>
    <source>
        <strain evidence="5 6">AR-3-6</strain>
    </source>
</reference>
<evidence type="ECO:0000259" key="3">
    <source>
        <dbReference type="Pfam" id="PF03629"/>
    </source>
</evidence>
<dbReference type="InterPro" id="IPR013783">
    <property type="entry name" value="Ig-like_fold"/>
</dbReference>
<keyword evidence="2" id="KW-0732">Signal</keyword>
<feature type="signal peptide" evidence="2">
    <location>
        <begin position="1"/>
        <end position="26"/>
    </location>
</feature>
<protein>
    <submittedName>
        <fullName evidence="5">T9SS type A sorting domain-containing protein</fullName>
    </submittedName>
</protein>
<dbReference type="Gene3D" id="2.60.40.10">
    <property type="entry name" value="Immunoglobulins"/>
    <property type="match status" value="1"/>
</dbReference>
<dbReference type="SUPFAM" id="SSF52266">
    <property type="entry name" value="SGNH hydrolase"/>
    <property type="match status" value="1"/>
</dbReference>
<dbReference type="OrthoDB" id="926075at2"/>
<evidence type="ECO:0000259" key="4">
    <source>
        <dbReference type="Pfam" id="PF18962"/>
    </source>
</evidence>
<dbReference type="RefSeq" id="WP_131956132.1">
    <property type="nucleotide sequence ID" value="NZ_SMFL01000001.1"/>
</dbReference>